<reference evidence="3" key="1">
    <citation type="submission" date="2020-10" db="EMBL/GenBank/DDBJ databases">
        <title>Sequencing the genomes of 1000 actinobacteria strains.</title>
        <authorList>
            <person name="Klenk H.-P."/>
        </authorList>
    </citation>
    <scope>NUCLEOTIDE SEQUENCE</scope>
    <source>
        <strain evidence="3">DSM 46832</strain>
    </source>
</reference>
<evidence type="ECO:0000313" key="4">
    <source>
        <dbReference type="Proteomes" id="UP000649753"/>
    </source>
</evidence>
<name>A0A927MDY0_9ACTN</name>
<dbReference type="InterPro" id="IPR051207">
    <property type="entry name" value="ComplexI_NDUFA9_subunit"/>
</dbReference>
<feature type="region of interest" description="Disordered" evidence="1">
    <location>
        <begin position="26"/>
        <end position="58"/>
    </location>
</feature>
<feature type="domain" description="NAD(P)-binding" evidence="2">
    <location>
        <begin position="7"/>
        <end position="200"/>
    </location>
</feature>
<dbReference type="RefSeq" id="WP_192770429.1">
    <property type="nucleotide sequence ID" value="NZ_JADBEB010000001.1"/>
</dbReference>
<dbReference type="GO" id="GO:0044877">
    <property type="term" value="F:protein-containing complex binding"/>
    <property type="evidence" value="ECO:0007669"/>
    <property type="project" value="TreeGrafter"/>
</dbReference>
<feature type="compositionally biased region" description="Low complexity" evidence="1">
    <location>
        <begin position="40"/>
        <end position="49"/>
    </location>
</feature>
<evidence type="ECO:0000259" key="2">
    <source>
        <dbReference type="Pfam" id="PF13460"/>
    </source>
</evidence>
<proteinExistence type="predicted"/>
<gene>
    <name evidence="3" type="ORF">H4W31_006974</name>
</gene>
<evidence type="ECO:0000256" key="1">
    <source>
        <dbReference type="SAM" id="MobiDB-lite"/>
    </source>
</evidence>
<dbReference type="SUPFAM" id="SSF51735">
    <property type="entry name" value="NAD(P)-binding Rossmann-fold domains"/>
    <property type="match status" value="1"/>
</dbReference>
<dbReference type="PANTHER" id="PTHR12126">
    <property type="entry name" value="NADH-UBIQUINONE OXIDOREDUCTASE 39 KDA SUBUNIT-RELATED"/>
    <property type="match status" value="1"/>
</dbReference>
<dbReference type="EMBL" id="JADBEB010000001">
    <property type="protein sequence ID" value="MBE1491336.1"/>
    <property type="molecule type" value="Genomic_DNA"/>
</dbReference>
<comment type="caution">
    <text evidence="3">The sequence shown here is derived from an EMBL/GenBank/DDBJ whole genome shotgun (WGS) entry which is preliminary data.</text>
</comment>
<evidence type="ECO:0000313" key="3">
    <source>
        <dbReference type="EMBL" id="MBE1491336.1"/>
    </source>
</evidence>
<accession>A0A927MDY0</accession>
<protein>
    <submittedName>
        <fullName evidence="3">Uncharacterized protein YbjT (DUF2867 family)</fullName>
    </submittedName>
</protein>
<dbReference type="PANTHER" id="PTHR12126:SF11">
    <property type="entry name" value="NADH DEHYDROGENASE [UBIQUINONE] 1 ALPHA SUBCOMPLEX SUBUNIT 9, MITOCHONDRIAL"/>
    <property type="match status" value="1"/>
</dbReference>
<keyword evidence="4" id="KW-1185">Reference proteome</keyword>
<dbReference type="InterPro" id="IPR036291">
    <property type="entry name" value="NAD(P)-bd_dom_sf"/>
</dbReference>
<dbReference type="Pfam" id="PF13460">
    <property type="entry name" value="NAD_binding_10"/>
    <property type="match status" value="1"/>
</dbReference>
<sequence length="284" mass="30245">MNILITGATGRLGRVLTPELARAGHAVRATSRAPAGGPGTAPAGVEPAGSNPARVDSARTDPARIDWVRVDLATGEGLDAAVGDIDTVVHLASAPYQRGYTRQVDVDGTRRLVEAAGRAGVRHLVYLSIVGADRVPWPYFKAKVEAEAIVAAGPVPWTVLRVTQFHDLLDEAMTKLARLPVLPVDPQIVGQPVDVRDVAAHLGWRVTAPPGRATEEFAGPTVIGFAEGLRDWLTVRQVRRPMLRLPVPGRLGRAFRTGALTSATGNRGQISWHDYLADGVGRVV</sequence>
<organism evidence="3 4">
    <name type="scientific">Plantactinospora soyae</name>
    <dbReference type="NCBI Taxonomy" id="1544732"/>
    <lineage>
        <taxon>Bacteria</taxon>
        <taxon>Bacillati</taxon>
        <taxon>Actinomycetota</taxon>
        <taxon>Actinomycetes</taxon>
        <taxon>Micromonosporales</taxon>
        <taxon>Micromonosporaceae</taxon>
        <taxon>Plantactinospora</taxon>
    </lineage>
</organism>
<dbReference type="Proteomes" id="UP000649753">
    <property type="component" value="Unassembled WGS sequence"/>
</dbReference>
<dbReference type="Gene3D" id="3.40.50.720">
    <property type="entry name" value="NAD(P)-binding Rossmann-like Domain"/>
    <property type="match status" value="1"/>
</dbReference>
<dbReference type="InterPro" id="IPR016040">
    <property type="entry name" value="NAD(P)-bd_dom"/>
</dbReference>
<dbReference type="AlphaFoldDB" id="A0A927MDY0"/>